<organism evidence="1 2">
    <name type="scientific">Aspergillus granulosus</name>
    <dbReference type="NCBI Taxonomy" id="176169"/>
    <lineage>
        <taxon>Eukaryota</taxon>
        <taxon>Fungi</taxon>
        <taxon>Dikarya</taxon>
        <taxon>Ascomycota</taxon>
        <taxon>Pezizomycotina</taxon>
        <taxon>Eurotiomycetes</taxon>
        <taxon>Eurotiomycetidae</taxon>
        <taxon>Eurotiales</taxon>
        <taxon>Aspergillaceae</taxon>
        <taxon>Aspergillus</taxon>
        <taxon>Aspergillus subgen. Nidulantes</taxon>
    </lineage>
</organism>
<sequence length="77" mass="8334">MSHSGASTLINPFNLLLASPISSLATFHPSLWTRRENSGAQISLPSRQWPSALDDAFLELPESCTEANLTPHLSSKS</sequence>
<keyword evidence="2" id="KW-1185">Reference proteome</keyword>
<dbReference type="Proteomes" id="UP001610334">
    <property type="component" value="Unassembled WGS sequence"/>
</dbReference>
<feature type="non-terminal residue" evidence="1">
    <location>
        <position position="1"/>
    </location>
</feature>
<evidence type="ECO:0000313" key="2">
    <source>
        <dbReference type="Proteomes" id="UP001610334"/>
    </source>
</evidence>
<dbReference type="EMBL" id="JBFXLT010000010">
    <property type="protein sequence ID" value="KAL2819400.1"/>
    <property type="molecule type" value="Genomic_DNA"/>
</dbReference>
<gene>
    <name evidence="1" type="ORF">BJX63DRAFT_381919</name>
</gene>
<protein>
    <submittedName>
        <fullName evidence="1">Uncharacterized protein</fullName>
    </submittedName>
</protein>
<evidence type="ECO:0000313" key="1">
    <source>
        <dbReference type="EMBL" id="KAL2819400.1"/>
    </source>
</evidence>
<comment type="caution">
    <text evidence="1">The sequence shown here is derived from an EMBL/GenBank/DDBJ whole genome shotgun (WGS) entry which is preliminary data.</text>
</comment>
<proteinExistence type="predicted"/>
<name>A0ABR4HV97_9EURO</name>
<accession>A0ABR4HV97</accession>
<reference evidence="1 2" key="1">
    <citation type="submission" date="2024-07" db="EMBL/GenBank/DDBJ databases">
        <title>Section-level genome sequencing and comparative genomics of Aspergillus sections Usti and Cavernicolus.</title>
        <authorList>
            <consortium name="Lawrence Berkeley National Laboratory"/>
            <person name="Nybo J.L."/>
            <person name="Vesth T.C."/>
            <person name="Theobald S."/>
            <person name="Frisvad J.C."/>
            <person name="Larsen T.O."/>
            <person name="Kjaerboelling I."/>
            <person name="Rothschild-Mancinelli K."/>
            <person name="Lyhne E.K."/>
            <person name="Kogle M.E."/>
            <person name="Barry K."/>
            <person name="Clum A."/>
            <person name="Na H."/>
            <person name="Ledsgaard L."/>
            <person name="Lin J."/>
            <person name="Lipzen A."/>
            <person name="Kuo A."/>
            <person name="Riley R."/>
            <person name="Mondo S."/>
            <person name="Labutti K."/>
            <person name="Haridas S."/>
            <person name="Pangalinan J."/>
            <person name="Salamov A.A."/>
            <person name="Simmons B.A."/>
            <person name="Magnuson J.K."/>
            <person name="Chen J."/>
            <person name="Drula E."/>
            <person name="Henrissat B."/>
            <person name="Wiebenga A."/>
            <person name="Lubbers R.J."/>
            <person name="Gomes A.C."/>
            <person name="Makela M.R."/>
            <person name="Stajich J."/>
            <person name="Grigoriev I.V."/>
            <person name="Mortensen U.H."/>
            <person name="De Vries R.P."/>
            <person name="Baker S.E."/>
            <person name="Andersen M.R."/>
        </authorList>
    </citation>
    <scope>NUCLEOTIDE SEQUENCE [LARGE SCALE GENOMIC DNA]</scope>
    <source>
        <strain evidence="1 2">CBS 588.65</strain>
    </source>
</reference>